<dbReference type="SUPFAM" id="SSF47203">
    <property type="entry name" value="Acyl-CoA dehydrogenase C-terminal domain-like"/>
    <property type="match status" value="1"/>
</dbReference>
<dbReference type="CDD" id="cd00567">
    <property type="entry name" value="ACAD"/>
    <property type="match status" value="1"/>
</dbReference>
<comment type="cofactor">
    <cofactor evidence="1">
        <name>FAD</name>
        <dbReference type="ChEBI" id="CHEBI:57692"/>
    </cofactor>
</comment>
<dbReference type="RefSeq" id="WP_117353242.1">
    <property type="nucleotide sequence ID" value="NZ_CP020083.1"/>
</dbReference>
<evidence type="ECO:0000259" key="7">
    <source>
        <dbReference type="Pfam" id="PF02771"/>
    </source>
</evidence>
<dbReference type="Pfam" id="PF00441">
    <property type="entry name" value="Acyl-CoA_dh_1"/>
    <property type="match status" value="1"/>
</dbReference>
<protein>
    <submittedName>
        <fullName evidence="8">Acyl-CoA dehydrogenase</fullName>
    </submittedName>
</protein>
<feature type="domain" description="Acyl-CoA dehydrogenase/oxidase C-terminal" evidence="6">
    <location>
        <begin position="247"/>
        <end position="355"/>
    </location>
</feature>
<evidence type="ECO:0000313" key="9">
    <source>
        <dbReference type="Proteomes" id="UP000258016"/>
    </source>
</evidence>
<dbReference type="InterPro" id="IPR037069">
    <property type="entry name" value="AcylCoA_DH/ox_N_sf"/>
</dbReference>
<dbReference type="Pfam" id="PF02771">
    <property type="entry name" value="Acyl-CoA_dh_N"/>
    <property type="match status" value="1"/>
</dbReference>
<keyword evidence="3" id="KW-0285">Flavoprotein</keyword>
<evidence type="ECO:0000256" key="1">
    <source>
        <dbReference type="ARBA" id="ARBA00001974"/>
    </source>
</evidence>
<keyword evidence="4" id="KW-0274">FAD</keyword>
<dbReference type="InterPro" id="IPR009075">
    <property type="entry name" value="AcylCo_DH/oxidase_C"/>
</dbReference>
<dbReference type="SUPFAM" id="SSF56645">
    <property type="entry name" value="Acyl-CoA dehydrogenase NM domain-like"/>
    <property type="match status" value="1"/>
</dbReference>
<dbReference type="Proteomes" id="UP000258016">
    <property type="component" value="Chromosome"/>
</dbReference>
<dbReference type="GeneID" id="303487564"/>
<evidence type="ECO:0000256" key="5">
    <source>
        <dbReference type="ARBA" id="ARBA00023002"/>
    </source>
</evidence>
<proteinExistence type="inferred from homology"/>
<organism evidence="8 9">
    <name type="scientific">Blastomonas fulva</name>
    <dbReference type="NCBI Taxonomy" id="1550728"/>
    <lineage>
        <taxon>Bacteria</taxon>
        <taxon>Pseudomonadati</taxon>
        <taxon>Pseudomonadota</taxon>
        <taxon>Alphaproteobacteria</taxon>
        <taxon>Sphingomonadales</taxon>
        <taxon>Sphingomonadaceae</taxon>
        <taxon>Blastomonas</taxon>
    </lineage>
</organism>
<gene>
    <name evidence="8" type="ORF">B5J99_18385</name>
</gene>
<dbReference type="Gene3D" id="2.40.110.10">
    <property type="entry name" value="Butyryl-CoA Dehydrogenase, subunit A, domain 2"/>
    <property type="match status" value="1"/>
</dbReference>
<evidence type="ECO:0000256" key="2">
    <source>
        <dbReference type="ARBA" id="ARBA00009347"/>
    </source>
</evidence>
<name>A0ABN5BAF1_9SPHN</name>
<dbReference type="InterPro" id="IPR009100">
    <property type="entry name" value="AcylCoA_DH/oxidase_NM_dom_sf"/>
</dbReference>
<evidence type="ECO:0000256" key="3">
    <source>
        <dbReference type="ARBA" id="ARBA00022630"/>
    </source>
</evidence>
<dbReference type="InterPro" id="IPR013786">
    <property type="entry name" value="AcylCoA_DH/ox_N"/>
</dbReference>
<dbReference type="Gene3D" id="1.10.540.10">
    <property type="entry name" value="Acyl-CoA dehydrogenase/oxidase, N-terminal domain"/>
    <property type="match status" value="1"/>
</dbReference>
<reference evidence="8 9" key="1">
    <citation type="submission" date="2017-03" db="EMBL/GenBank/DDBJ databases">
        <title>Complete genome sequence of Blastomonas fulva degrading microcsystin LR.</title>
        <authorList>
            <person name="Lee H.-g."/>
            <person name="Jin L."/>
            <person name="oh H.-M."/>
        </authorList>
    </citation>
    <scope>NUCLEOTIDE SEQUENCE [LARGE SCALE GENOMIC DNA]</scope>
    <source>
        <strain evidence="8 9">T2</strain>
    </source>
</reference>
<accession>A0ABN5BAF1</accession>
<dbReference type="InterPro" id="IPR046373">
    <property type="entry name" value="Acyl-CoA_Oxase/DH_mid-dom_sf"/>
</dbReference>
<dbReference type="Gene3D" id="1.20.140.10">
    <property type="entry name" value="Butyryl-CoA Dehydrogenase, subunit A, domain 3"/>
    <property type="match status" value="1"/>
</dbReference>
<evidence type="ECO:0000313" key="8">
    <source>
        <dbReference type="EMBL" id="ASR53183.1"/>
    </source>
</evidence>
<sequence length="381" mass="40994">MAFSEGNLADHLGALSYSEEQIELMDVATNFCRDRSPIDKVRKLIEDEHGYDPAVWQEIVDLGWLGIAVPEAQGGVGLSMAEVAPIAEQMGRRLLATPFATCTIAAQALLAAGDEAQCAEWLPRIVAGEVATLALTEPHGDWDLGHVEATAKASGDGYVLSGTKQFVVYAQHAALVIASVTVEGAVRLALIERSAIPDSALRREIIIDETKRSYELTLDGITIPASALLDAGRSGTALTQIELASALLQAAEMCGGTQSAIDYTIEYLKTRKQFGKLIGEYQALKHPITNAYVGYEKARSHMLSAAHNFGQQGVGEIAVRMAKASADKAYSFAADRAVQFHGGFGFTHDCDAGLYRRSAIWHASQYGDAAWHRAKLADLLF</sequence>
<comment type="similarity">
    <text evidence="2">Belongs to the acyl-CoA dehydrogenase family.</text>
</comment>
<feature type="domain" description="Acyl-CoA dehydrogenase/oxidase N-terminal" evidence="7">
    <location>
        <begin position="18"/>
        <end position="129"/>
    </location>
</feature>
<keyword evidence="5" id="KW-0560">Oxidoreductase</keyword>
<dbReference type="PANTHER" id="PTHR43884">
    <property type="entry name" value="ACYL-COA DEHYDROGENASE"/>
    <property type="match status" value="1"/>
</dbReference>
<dbReference type="EMBL" id="CP020083">
    <property type="protein sequence ID" value="ASR53183.1"/>
    <property type="molecule type" value="Genomic_DNA"/>
</dbReference>
<evidence type="ECO:0000259" key="6">
    <source>
        <dbReference type="Pfam" id="PF00441"/>
    </source>
</evidence>
<evidence type="ECO:0000256" key="4">
    <source>
        <dbReference type="ARBA" id="ARBA00022827"/>
    </source>
</evidence>
<dbReference type="InterPro" id="IPR036250">
    <property type="entry name" value="AcylCo_DH-like_C"/>
</dbReference>
<dbReference type="PANTHER" id="PTHR43884:SF20">
    <property type="entry name" value="ACYL-COA DEHYDROGENASE FADE28"/>
    <property type="match status" value="1"/>
</dbReference>
<keyword evidence="9" id="KW-1185">Reference proteome</keyword>